<proteinExistence type="predicted"/>
<dbReference type="PROSITE" id="PS51898">
    <property type="entry name" value="TYR_RECOMBINASE"/>
    <property type="match status" value="1"/>
</dbReference>
<name>A0A4Q7NC58_9BURK</name>
<organism evidence="4 5">
    <name type="scientific">Pigmentiphaga kullae</name>
    <dbReference type="NCBI Taxonomy" id="151784"/>
    <lineage>
        <taxon>Bacteria</taxon>
        <taxon>Pseudomonadati</taxon>
        <taxon>Pseudomonadota</taxon>
        <taxon>Betaproteobacteria</taxon>
        <taxon>Burkholderiales</taxon>
        <taxon>Alcaligenaceae</taxon>
        <taxon>Pigmentiphaga</taxon>
    </lineage>
</organism>
<dbReference type="Gene3D" id="1.10.443.10">
    <property type="entry name" value="Intergrase catalytic core"/>
    <property type="match status" value="1"/>
</dbReference>
<sequence>MANVRRTPAGRFELTISSKLLPRRVYLTFDTEREAREYGEQCAKWFRVGIVPEGLIQPVAEPAALLGPLIRAWVKSGHPSKSDVEILDLLFEEVGSVQLRHVTYAWAESWVQRLKHEKNLSPGTIRKRVQALGKVLDWVLRKTPDVMAGNPLKLLPRGYSTYNEVDAEILAAKQLAPKIDIERDRRLSPGEEGRILAALDGEKRADRERPLTGPDLADLRVLFLLIVNCGLRLREAYQLRRGWVDFARRVLRVQSSKQWRGRVKFREVPMTPVVHGLLTGYLAASESDSDALVFPFWNGDPETLAAVTSRLSHRFSSLFSYAGCEDLTEHDLRHEATCRWFEMRSPDGHWLLRDAEIIRIMGWAPGSSMAARYASFRADDMTNRLWAGH</sequence>
<dbReference type="InterPro" id="IPR050090">
    <property type="entry name" value="Tyrosine_recombinase_XerCD"/>
</dbReference>
<accession>A0A4Q7NC58</accession>
<dbReference type="InterPro" id="IPR011010">
    <property type="entry name" value="DNA_brk_join_enz"/>
</dbReference>
<keyword evidence="5" id="KW-1185">Reference proteome</keyword>
<gene>
    <name evidence="4" type="ORF">EV675_3214</name>
</gene>
<dbReference type="InterPro" id="IPR002104">
    <property type="entry name" value="Integrase_catalytic"/>
</dbReference>
<keyword evidence="1" id="KW-0229">DNA integration</keyword>
<protein>
    <submittedName>
        <fullName evidence="4">Phage integrase family protein</fullName>
    </submittedName>
</protein>
<dbReference type="EMBL" id="SGXC01000002">
    <property type="protein sequence ID" value="RZS80602.1"/>
    <property type="molecule type" value="Genomic_DNA"/>
</dbReference>
<dbReference type="Pfam" id="PF00589">
    <property type="entry name" value="Phage_integrase"/>
    <property type="match status" value="1"/>
</dbReference>
<dbReference type="GO" id="GO:0006310">
    <property type="term" value="P:DNA recombination"/>
    <property type="evidence" value="ECO:0007669"/>
    <property type="project" value="UniProtKB-KW"/>
</dbReference>
<dbReference type="SUPFAM" id="SSF56349">
    <property type="entry name" value="DNA breaking-rejoining enzymes"/>
    <property type="match status" value="1"/>
</dbReference>
<dbReference type="InterPro" id="IPR013762">
    <property type="entry name" value="Integrase-like_cat_sf"/>
</dbReference>
<evidence type="ECO:0000259" key="3">
    <source>
        <dbReference type="PROSITE" id="PS51898"/>
    </source>
</evidence>
<dbReference type="AlphaFoldDB" id="A0A4Q7NC58"/>
<keyword evidence="2" id="KW-0233">DNA recombination</keyword>
<dbReference type="PANTHER" id="PTHR30349:SF64">
    <property type="entry name" value="PROPHAGE INTEGRASE INTD-RELATED"/>
    <property type="match status" value="1"/>
</dbReference>
<dbReference type="PANTHER" id="PTHR30349">
    <property type="entry name" value="PHAGE INTEGRASE-RELATED"/>
    <property type="match status" value="1"/>
</dbReference>
<feature type="domain" description="Tyr recombinase" evidence="3">
    <location>
        <begin position="182"/>
        <end position="386"/>
    </location>
</feature>
<dbReference type="GO" id="GO:0015074">
    <property type="term" value="P:DNA integration"/>
    <property type="evidence" value="ECO:0007669"/>
    <property type="project" value="UniProtKB-KW"/>
</dbReference>
<evidence type="ECO:0000256" key="2">
    <source>
        <dbReference type="ARBA" id="ARBA00023172"/>
    </source>
</evidence>
<dbReference type="Proteomes" id="UP000292445">
    <property type="component" value="Unassembled WGS sequence"/>
</dbReference>
<evidence type="ECO:0000313" key="5">
    <source>
        <dbReference type="Proteomes" id="UP000292445"/>
    </source>
</evidence>
<evidence type="ECO:0000256" key="1">
    <source>
        <dbReference type="ARBA" id="ARBA00022908"/>
    </source>
</evidence>
<dbReference type="RefSeq" id="WP_165404625.1">
    <property type="nucleotide sequence ID" value="NZ_SGXC01000002.1"/>
</dbReference>
<dbReference type="GO" id="GO:0003677">
    <property type="term" value="F:DNA binding"/>
    <property type="evidence" value="ECO:0007669"/>
    <property type="project" value="InterPro"/>
</dbReference>
<evidence type="ECO:0000313" key="4">
    <source>
        <dbReference type="EMBL" id="RZS80602.1"/>
    </source>
</evidence>
<comment type="caution">
    <text evidence="4">The sequence shown here is derived from an EMBL/GenBank/DDBJ whole genome shotgun (WGS) entry which is preliminary data.</text>
</comment>
<reference evidence="4 5" key="1">
    <citation type="submission" date="2019-02" db="EMBL/GenBank/DDBJ databases">
        <title>Genomic Encyclopedia of Type Strains, Phase IV (KMG-IV): sequencing the most valuable type-strain genomes for metagenomic binning, comparative biology and taxonomic classification.</title>
        <authorList>
            <person name="Goeker M."/>
        </authorList>
    </citation>
    <scope>NUCLEOTIDE SEQUENCE [LARGE SCALE GENOMIC DNA]</scope>
    <source>
        <strain evidence="4 5">K24</strain>
    </source>
</reference>